<name>K2MD60_9HYPH</name>
<dbReference type="Gene3D" id="1.10.8.1080">
    <property type="match status" value="1"/>
</dbReference>
<organism evidence="4 5">
    <name type="scientific">Nitratireductor pacificus pht-3B</name>
    <dbReference type="NCBI Taxonomy" id="391937"/>
    <lineage>
        <taxon>Bacteria</taxon>
        <taxon>Pseudomonadati</taxon>
        <taxon>Pseudomonadota</taxon>
        <taxon>Alphaproteobacteria</taxon>
        <taxon>Hyphomicrobiales</taxon>
        <taxon>Phyllobacteriaceae</taxon>
        <taxon>Nitratireductor</taxon>
    </lineage>
</organism>
<evidence type="ECO:0000256" key="2">
    <source>
        <dbReference type="ARBA" id="ARBA00023277"/>
    </source>
</evidence>
<keyword evidence="1" id="KW-0456">Lyase</keyword>
<evidence type="ECO:0000313" key="4">
    <source>
        <dbReference type="EMBL" id="EKF18690.1"/>
    </source>
</evidence>
<evidence type="ECO:0000259" key="3">
    <source>
        <dbReference type="PROSITE" id="PS51464"/>
    </source>
</evidence>
<dbReference type="Pfam" id="PF22645">
    <property type="entry name" value="GKRP_SIS_N"/>
    <property type="match status" value="1"/>
</dbReference>
<dbReference type="GO" id="GO:0097367">
    <property type="term" value="F:carbohydrate derivative binding"/>
    <property type="evidence" value="ECO:0007669"/>
    <property type="project" value="InterPro"/>
</dbReference>
<dbReference type="EMBL" id="AMRM01000012">
    <property type="protein sequence ID" value="EKF18690.1"/>
    <property type="molecule type" value="Genomic_DNA"/>
</dbReference>
<gene>
    <name evidence="4" type="primary">murQ</name>
    <name evidence="4" type="ORF">NA2_12359</name>
</gene>
<reference evidence="4 5" key="1">
    <citation type="journal article" date="2012" name="J. Bacteriol.">
        <title>Genome Sequence of Nitratireductor pacificus Type Strain pht-3B.</title>
        <authorList>
            <person name="Lai Q."/>
            <person name="Li G."/>
            <person name="Shao Z."/>
        </authorList>
    </citation>
    <scope>NUCLEOTIDE SEQUENCE [LARGE SCALE GENOMIC DNA]</scope>
    <source>
        <strain evidence="5">pht-3B</strain>
    </source>
</reference>
<dbReference type="InterPro" id="IPR001347">
    <property type="entry name" value="SIS_dom"/>
</dbReference>
<dbReference type="PANTHER" id="PTHR10088">
    <property type="entry name" value="GLUCOKINASE REGULATORY PROTEIN"/>
    <property type="match status" value="1"/>
</dbReference>
<dbReference type="GO" id="GO:0046348">
    <property type="term" value="P:amino sugar catabolic process"/>
    <property type="evidence" value="ECO:0007669"/>
    <property type="project" value="InterPro"/>
</dbReference>
<dbReference type="GO" id="GO:0016835">
    <property type="term" value="F:carbon-oxygen lyase activity"/>
    <property type="evidence" value="ECO:0007669"/>
    <property type="project" value="InterPro"/>
</dbReference>
<dbReference type="eggNOG" id="COG2103">
    <property type="taxonomic scope" value="Bacteria"/>
</dbReference>
<dbReference type="RefSeq" id="WP_008597267.1">
    <property type="nucleotide sequence ID" value="NZ_AMRM01000012.1"/>
</dbReference>
<dbReference type="PROSITE" id="PS51464">
    <property type="entry name" value="SIS"/>
    <property type="match status" value="1"/>
</dbReference>
<dbReference type="InterPro" id="IPR005488">
    <property type="entry name" value="Etherase_MurQ"/>
</dbReference>
<protein>
    <submittedName>
        <fullName evidence="4">N-acetylmuramic acid-6-phosphate etherase</fullName>
    </submittedName>
</protein>
<dbReference type="AlphaFoldDB" id="K2MD60"/>
<accession>K2MD60</accession>
<dbReference type="Gene3D" id="3.40.50.10490">
    <property type="entry name" value="Glucose-6-phosphate isomerase like protein, domain 1"/>
    <property type="match status" value="1"/>
</dbReference>
<dbReference type="STRING" id="391937.NA2_12359"/>
<keyword evidence="2" id="KW-0119">Carbohydrate metabolism</keyword>
<evidence type="ECO:0000256" key="1">
    <source>
        <dbReference type="ARBA" id="ARBA00023239"/>
    </source>
</evidence>
<comment type="caution">
    <text evidence="4">The sequence shown here is derived from an EMBL/GenBank/DDBJ whole genome shotgun (WGS) entry which is preliminary data.</text>
</comment>
<dbReference type="InterPro" id="IPR040190">
    <property type="entry name" value="MURQ/GCKR"/>
</dbReference>
<keyword evidence="5" id="KW-1185">Reference proteome</keyword>
<dbReference type="SUPFAM" id="SSF53697">
    <property type="entry name" value="SIS domain"/>
    <property type="match status" value="1"/>
</dbReference>
<dbReference type="PATRIC" id="fig|391937.3.peg.2539"/>
<sequence>MTTPTERSSLAYRDLETLSAGGMLTAMLEGQEAALSAVRAALPALDRAVEAAAARLADPQSRLVYVGAGTSGRIAMLDGIELYPTFGWPEERSAFLLAGGEASMAEARESAEDDEDAGRAAIAGLDCRAGDVVVGLAASGSTPYTLAAIDEARGRGALTIGLANNPGAALLDRAEIGVLLETGPEVLAGSTRMAAGTSQKIAMNLFSTAIMMRLGRVYRGLMVDMIPSNQKLKRRAIAMLMQVADCGEEAALDALGKTGFHVKPAVLVVRGLSPEDAMAALDRNGGDLHRAFAELDNNG</sequence>
<dbReference type="OrthoDB" id="9813395at2"/>
<proteinExistence type="predicted"/>
<evidence type="ECO:0000313" key="5">
    <source>
        <dbReference type="Proteomes" id="UP000006786"/>
    </source>
</evidence>
<dbReference type="NCBIfam" id="NF003915">
    <property type="entry name" value="PRK05441.1"/>
    <property type="match status" value="1"/>
</dbReference>
<dbReference type="PANTHER" id="PTHR10088:SF4">
    <property type="entry name" value="GLUCOKINASE REGULATORY PROTEIN"/>
    <property type="match status" value="1"/>
</dbReference>
<dbReference type="GO" id="GO:0016803">
    <property type="term" value="F:ether hydrolase activity"/>
    <property type="evidence" value="ECO:0007669"/>
    <property type="project" value="TreeGrafter"/>
</dbReference>
<dbReference type="Proteomes" id="UP000006786">
    <property type="component" value="Unassembled WGS sequence"/>
</dbReference>
<dbReference type="NCBIfam" id="NF009222">
    <property type="entry name" value="PRK12570.1"/>
    <property type="match status" value="1"/>
</dbReference>
<dbReference type="CDD" id="cd05007">
    <property type="entry name" value="SIS_Etherase"/>
    <property type="match status" value="1"/>
</dbReference>
<feature type="domain" description="SIS" evidence="3">
    <location>
        <begin position="52"/>
        <end position="216"/>
    </location>
</feature>
<dbReference type="GO" id="GO:0009254">
    <property type="term" value="P:peptidoglycan turnover"/>
    <property type="evidence" value="ECO:0007669"/>
    <property type="project" value="TreeGrafter"/>
</dbReference>
<dbReference type="InterPro" id="IPR046348">
    <property type="entry name" value="SIS_dom_sf"/>
</dbReference>